<evidence type="ECO:0008006" key="3">
    <source>
        <dbReference type="Google" id="ProtNLM"/>
    </source>
</evidence>
<dbReference type="Proteomes" id="UP001327463">
    <property type="component" value="Segment"/>
</dbReference>
<dbReference type="Pfam" id="PF25708">
    <property type="entry name" value="Phage_T7_Gp5_9"/>
    <property type="match status" value="1"/>
</dbReference>
<reference evidence="1 2" key="1">
    <citation type="submission" date="2023-12" db="EMBL/GenBank/DDBJ databases">
        <authorList>
            <person name="Geng H."/>
            <person name="Luan G."/>
        </authorList>
    </citation>
    <scope>NUCLEOTIDE SEQUENCE [LARGE SCALE GENOMIC DNA]</scope>
</reference>
<dbReference type="EMBL" id="OR915848">
    <property type="protein sequence ID" value="WQZ00618.1"/>
    <property type="molecule type" value="Genomic_DNA"/>
</dbReference>
<proteinExistence type="predicted"/>
<name>A0ABZ0ZXQ5_9CAUD</name>
<evidence type="ECO:0000313" key="1">
    <source>
        <dbReference type="EMBL" id="WQZ00618.1"/>
    </source>
</evidence>
<dbReference type="InterPro" id="IPR058007">
    <property type="entry name" value="Gp5.9"/>
</dbReference>
<accession>A0ABZ0ZXQ5</accession>
<evidence type="ECO:0000313" key="2">
    <source>
        <dbReference type="Proteomes" id="UP001327463"/>
    </source>
</evidence>
<organism evidence="1 2">
    <name type="scientific">Klebsiella phage vB_KpnP_cmc355D</name>
    <dbReference type="NCBI Taxonomy" id="3110534"/>
    <lineage>
        <taxon>Viruses</taxon>
        <taxon>Duplodnaviria</taxon>
        <taxon>Heunggongvirae</taxon>
        <taxon>Uroviricota</taxon>
        <taxon>Caudoviricetes</taxon>
        <taxon>Autographivirales</taxon>
        <taxon>Autotranscriptaviridae</taxon>
        <taxon>Studiervirinae</taxon>
        <taxon>Benllochvirus</taxon>
        <taxon>Benllochvirus cmc355D</taxon>
    </lineage>
</organism>
<protein>
    <recommendedName>
        <fullName evidence="3">Phage protein</fullName>
    </recommendedName>
</protein>
<keyword evidence="2" id="KW-1185">Reference proteome</keyword>
<sequence length="77" mass="8941">MSILKKFDELMSHLNGEENGMADEFRKKLEARLEFLERQDAELSALEAGGVDNWEWYSESLRDAGLLDDDEEDEDDE</sequence>